<feature type="region of interest" description="Disordered" evidence="1">
    <location>
        <begin position="105"/>
        <end position="146"/>
    </location>
</feature>
<organism evidence="2 3">
    <name type="scientific">Taxus chinensis</name>
    <name type="common">Chinese yew</name>
    <name type="synonym">Taxus wallichiana var. chinensis</name>
    <dbReference type="NCBI Taxonomy" id="29808"/>
    <lineage>
        <taxon>Eukaryota</taxon>
        <taxon>Viridiplantae</taxon>
        <taxon>Streptophyta</taxon>
        <taxon>Embryophyta</taxon>
        <taxon>Tracheophyta</taxon>
        <taxon>Spermatophyta</taxon>
        <taxon>Pinopsida</taxon>
        <taxon>Pinidae</taxon>
        <taxon>Conifers II</taxon>
        <taxon>Cupressales</taxon>
        <taxon>Taxaceae</taxon>
        <taxon>Taxus</taxon>
    </lineage>
</organism>
<feature type="non-terminal residue" evidence="2">
    <location>
        <position position="1"/>
    </location>
</feature>
<dbReference type="AlphaFoldDB" id="A0AA38LC65"/>
<evidence type="ECO:0000313" key="2">
    <source>
        <dbReference type="EMBL" id="KAH9319459.1"/>
    </source>
</evidence>
<comment type="caution">
    <text evidence="2">The sequence shown here is derived from an EMBL/GenBank/DDBJ whole genome shotgun (WGS) entry which is preliminary data.</text>
</comment>
<gene>
    <name evidence="2" type="ORF">KI387_021228</name>
</gene>
<sequence length="146" mass="15751">VSVVKPLKILSVTTSPEFTDLPFLTLLGSFSDLEELKLTATFIQDMAVGKILAAEREVAAEKVLSHLTFPNLKQSSAHSRGIGSTFELVADVAVAANNMLKASLTNPQLSRKVPDENEEKAKTNDSREPMPDPMDPSVRDGWVSGG</sequence>
<proteinExistence type="predicted"/>
<evidence type="ECO:0000313" key="3">
    <source>
        <dbReference type="Proteomes" id="UP000824469"/>
    </source>
</evidence>
<dbReference type="Proteomes" id="UP000824469">
    <property type="component" value="Unassembled WGS sequence"/>
</dbReference>
<reference evidence="2 3" key="1">
    <citation type="journal article" date="2021" name="Nat. Plants">
        <title>The Taxus genome provides insights into paclitaxel biosynthesis.</title>
        <authorList>
            <person name="Xiong X."/>
            <person name="Gou J."/>
            <person name="Liao Q."/>
            <person name="Li Y."/>
            <person name="Zhou Q."/>
            <person name="Bi G."/>
            <person name="Li C."/>
            <person name="Du R."/>
            <person name="Wang X."/>
            <person name="Sun T."/>
            <person name="Guo L."/>
            <person name="Liang H."/>
            <person name="Lu P."/>
            <person name="Wu Y."/>
            <person name="Zhang Z."/>
            <person name="Ro D.K."/>
            <person name="Shang Y."/>
            <person name="Huang S."/>
            <person name="Yan J."/>
        </authorList>
    </citation>
    <scope>NUCLEOTIDE SEQUENCE [LARGE SCALE GENOMIC DNA]</scope>
    <source>
        <strain evidence="2">Ta-2019</strain>
    </source>
</reference>
<protein>
    <submittedName>
        <fullName evidence="2">Uncharacterized protein</fullName>
    </submittedName>
</protein>
<evidence type="ECO:0000256" key="1">
    <source>
        <dbReference type="SAM" id="MobiDB-lite"/>
    </source>
</evidence>
<feature type="compositionally biased region" description="Basic and acidic residues" evidence="1">
    <location>
        <begin position="112"/>
        <end position="130"/>
    </location>
</feature>
<accession>A0AA38LC65</accession>
<dbReference type="EMBL" id="JAHRHJ020000004">
    <property type="protein sequence ID" value="KAH9319459.1"/>
    <property type="molecule type" value="Genomic_DNA"/>
</dbReference>
<keyword evidence="3" id="KW-1185">Reference proteome</keyword>
<name>A0AA38LC65_TAXCH</name>